<dbReference type="PANTHER" id="PTHR35161">
    <property type="entry name" value="OS02G0303100 PROTEIN"/>
    <property type="match status" value="1"/>
</dbReference>
<evidence type="ECO:0000259" key="2">
    <source>
        <dbReference type="PROSITE" id="PS50172"/>
    </source>
</evidence>
<reference evidence="3" key="3">
    <citation type="journal article" date="2017" name="Nature">
        <title>Genome sequence of the progenitor of the wheat D genome Aegilops tauschii.</title>
        <authorList>
            <person name="Luo M.C."/>
            <person name="Gu Y.Q."/>
            <person name="Puiu D."/>
            <person name="Wang H."/>
            <person name="Twardziok S.O."/>
            <person name="Deal K.R."/>
            <person name="Huo N."/>
            <person name="Zhu T."/>
            <person name="Wang L."/>
            <person name="Wang Y."/>
            <person name="McGuire P.E."/>
            <person name="Liu S."/>
            <person name="Long H."/>
            <person name="Ramasamy R.K."/>
            <person name="Rodriguez J.C."/>
            <person name="Van S.L."/>
            <person name="Yuan L."/>
            <person name="Wang Z."/>
            <person name="Xia Z."/>
            <person name="Xiao L."/>
            <person name="Anderson O.D."/>
            <person name="Ouyang S."/>
            <person name="Liang Y."/>
            <person name="Zimin A.V."/>
            <person name="Pertea G."/>
            <person name="Qi P."/>
            <person name="Bennetzen J.L."/>
            <person name="Dai X."/>
            <person name="Dawson M.W."/>
            <person name="Muller H.G."/>
            <person name="Kugler K."/>
            <person name="Rivarola-Duarte L."/>
            <person name="Spannagl M."/>
            <person name="Mayer K.F.X."/>
            <person name="Lu F.H."/>
            <person name="Bevan M.W."/>
            <person name="Leroy P."/>
            <person name="Li P."/>
            <person name="You F.M."/>
            <person name="Sun Q."/>
            <person name="Liu Z."/>
            <person name="Lyons E."/>
            <person name="Wicker T."/>
            <person name="Salzberg S.L."/>
            <person name="Devos K.M."/>
            <person name="Dvorak J."/>
        </authorList>
    </citation>
    <scope>NUCLEOTIDE SEQUENCE [LARGE SCALE GENOMIC DNA]</scope>
    <source>
        <strain evidence="3">cv. AL8/78</strain>
    </source>
</reference>
<proteinExistence type="predicted"/>
<feature type="compositionally biased region" description="Gly residues" evidence="1">
    <location>
        <begin position="86"/>
        <end position="104"/>
    </location>
</feature>
<dbReference type="PROSITE" id="PS50172">
    <property type="entry name" value="BRCT"/>
    <property type="match status" value="1"/>
</dbReference>
<sequence>FLPPLVVMPGLRLPPDRSGRPPLVGGEGGSGKPSLLSPTKSAVFKSTRRLPQESSGRQPPRGGELGSGGLTRGDGGGTQEVEGDGGECGSGGRPSIRSGGGSRGLRGRGASIGAGDAGGDGAHRRSDREPEEEDGSAGAGGATATGRPPAREQAGPSHAGKPFSGFLFVLLDYSDAGITDEDFAAYKEKIESLGGALATGLHYKEATHIIVKGNIPAGARILWESELKQVSSIGWVESCSKEGRLLATEPKGIVEKLISQENTMTPPAKKSPVRNCKSTGSKVLKCSARNKLGVPRRLNFDAHHRHLRCAVEIEDTESLYDYSLRYKMHEYCELPGCRDVLSCEEVAEIMIPTTLKLSKLRSRVILMRSFNKVVKLHHEHFALAGNFSSKNFQIYQDDSIKLDGLAEGAIVEYREAVGDLDYRQFVHMVTEEVFHGQKLPFDLTEWLRIISQGVNACDGSLLCSHIDLMEPYQGYGNFVSLFQLFWKVKDTAGGEDLLNSLGHYKGWKSEGLRCSFLRDTLNYEDDDGHRFEYEDDIRGLLRLLMNSFRHSAKSHCRLAIFLIMNEFRRLLSDLQRALHQGGYLSHLSVNYSV</sequence>
<reference evidence="4" key="1">
    <citation type="journal article" date="2014" name="Science">
        <title>Ancient hybridizations among the ancestral genomes of bread wheat.</title>
        <authorList>
            <consortium name="International Wheat Genome Sequencing Consortium,"/>
            <person name="Marcussen T."/>
            <person name="Sandve S.R."/>
            <person name="Heier L."/>
            <person name="Spannagl M."/>
            <person name="Pfeifer M."/>
            <person name="Jakobsen K.S."/>
            <person name="Wulff B.B."/>
            <person name="Steuernagel B."/>
            <person name="Mayer K.F."/>
            <person name="Olsen O.A."/>
        </authorList>
    </citation>
    <scope>NUCLEOTIDE SEQUENCE [LARGE SCALE GENOMIC DNA]</scope>
    <source>
        <strain evidence="4">cv. AL8/78</strain>
    </source>
</reference>
<evidence type="ECO:0000313" key="3">
    <source>
        <dbReference type="EnsemblPlants" id="AET2Gv20158400.4"/>
    </source>
</evidence>
<dbReference type="EnsemblPlants" id="AET2Gv20158400.4">
    <property type="protein sequence ID" value="AET2Gv20158400.4"/>
    <property type="gene ID" value="AET2Gv20158400"/>
</dbReference>
<name>A0A453AJN4_AEGTS</name>
<feature type="compositionally biased region" description="Gly residues" evidence="1">
    <location>
        <begin position="63"/>
        <end position="78"/>
    </location>
</feature>
<dbReference type="SUPFAM" id="SSF52113">
    <property type="entry name" value="BRCT domain"/>
    <property type="match status" value="1"/>
</dbReference>
<reference evidence="3" key="4">
    <citation type="submission" date="2019-03" db="UniProtKB">
        <authorList>
            <consortium name="EnsemblPlants"/>
        </authorList>
    </citation>
    <scope>IDENTIFICATION</scope>
</reference>
<reference evidence="3" key="5">
    <citation type="journal article" date="2021" name="G3 (Bethesda)">
        <title>Aegilops tauschii genome assembly Aet v5.0 features greater sequence contiguity and improved annotation.</title>
        <authorList>
            <person name="Wang L."/>
            <person name="Zhu T."/>
            <person name="Rodriguez J.C."/>
            <person name="Deal K.R."/>
            <person name="Dubcovsky J."/>
            <person name="McGuire P.E."/>
            <person name="Lux T."/>
            <person name="Spannagl M."/>
            <person name="Mayer K.F.X."/>
            <person name="Baldrich P."/>
            <person name="Meyers B.C."/>
            <person name="Huo N."/>
            <person name="Gu Y.Q."/>
            <person name="Zhou H."/>
            <person name="Devos K.M."/>
            <person name="Bennetzen J.L."/>
            <person name="Unver T."/>
            <person name="Budak H."/>
            <person name="Gulick P.J."/>
            <person name="Galiba G."/>
            <person name="Kalapos B."/>
            <person name="Nelson D.R."/>
            <person name="Li P."/>
            <person name="You F.M."/>
            <person name="Luo M.C."/>
            <person name="Dvorak J."/>
        </authorList>
    </citation>
    <scope>NUCLEOTIDE SEQUENCE [LARGE SCALE GENOMIC DNA]</scope>
    <source>
        <strain evidence="3">cv. AL8/78</strain>
    </source>
</reference>
<feature type="domain" description="BRCT" evidence="2">
    <location>
        <begin position="158"/>
        <end position="253"/>
    </location>
</feature>
<evidence type="ECO:0000256" key="1">
    <source>
        <dbReference type="SAM" id="MobiDB-lite"/>
    </source>
</evidence>
<evidence type="ECO:0000313" key="4">
    <source>
        <dbReference type="Proteomes" id="UP000015105"/>
    </source>
</evidence>
<organism evidence="3 4">
    <name type="scientific">Aegilops tauschii subsp. strangulata</name>
    <name type="common">Goatgrass</name>
    <dbReference type="NCBI Taxonomy" id="200361"/>
    <lineage>
        <taxon>Eukaryota</taxon>
        <taxon>Viridiplantae</taxon>
        <taxon>Streptophyta</taxon>
        <taxon>Embryophyta</taxon>
        <taxon>Tracheophyta</taxon>
        <taxon>Spermatophyta</taxon>
        <taxon>Magnoliopsida</taxon>
        <taxon>Liliopsida</taxon>
        <taxon>Poales</taxon>
        <taxon>Poaceae</taxon>
        <taxon>BOP clade</taxon>
        <taxon>Pooideae</taxon>
        <taxon>Triticodae</taxon>
        <taxon>Triticeae</taxon>
        <taxon>Triticinae</taxon>
        <taxon>Aegilops</taxon>
    </lineage>
</organism>
<accession>A0A453AJN4</accession>
<reference evidence="4" key="2">
    <citation type="journal article" date="2017" name="Nat. Plants">
        <title>The Aegilops tauschii genome reveals multiple impacts of transposons.</title>
        <authorList>
            <person name="Zhao G."/>
            <person name="Zou C."/>
            <person name="Li K."/>
            <person name="Wang K."/>
            <person name="Li T."/>
            <person name="Gao L."/>
            <person name="Zhang X."/>
            <person name="Wang H."/>
            <person name="Yang Z."/>
            <person name="Liu X."/>
            <person name="Jiang W."/>
            <person name="Mao L."/>
            <person name="Kong X."/>
            <person name="Jiao Y."/>
            <person name="Jia J."/>
        </authorList>
    </citation>
    <scope>NUCLEOTIDE SEQUENCE [LARGE SCALE GENOMIC DNA]</scope>
    <source>
        <strain evidence="4">cv. AL8/78</strain>
    </source>
</reference>
<feature type="compositionally biased region" description="Gly residues" evidence="1">
    <location>
        <begin position="110"/>
        <end position="120"/>
    </location>
</feature>
<dbReference type="AlphaFoldDB" id="A0A453AJN4"/>
<keyword evidence="4" id="KW-1185">Reference proteome</keyword>
<dbReference type="InterPro" id="IPR036420">
    <property type="entry name" value="BRCT_dom_sf"/>
</dbReference>
<dbReference type="Gramene" id="AET2Gv20158400.4">
    <property type="protein sequence ID" value="AET2Gv20158400.4"/>
    <property type="gene ID" value="AET2Gv20158400"/>
</dbReference>
<dbReference type="SMART" id="SM00292">
    <property type="entry name" value="BRCT"/>
    <property type="match status" value="1"/>
</dbReference>
<dbReference type="Proteomes" id="UP000015105">
    <property type="component" value="Chromosome 2D"/>
</dbReference>
<dbReference type="InterPro" id="IPR001357">
    <property type="entry name" value="BRCT_dom"/>
</dbReference>
<dbReference type="Gene3D" id="3.40.50.10190">
    <property type="entry name" value="BRCT domain"/>
    <property type="match status" value="1"/>
</dbReference>
<protein>
    <recommendedName>
        <fullName evidence="2">BRCT domain-containing protein</fullName>
    </recommendedName>
</protein>
<dbReference type="PANTHER" id="PTHR35161:SF15">
    <property type="entry name" value="OS07G0690800 PROTEIN"/>
    <property type="match status" value="1"/>
</dbReference>
<feature type="region of interest" description="Disordered" evidence="1">
    <location>
        <begin position="1"/>
        <end position="159"/>
    </location>
</feature>